<proteinExistence type="predicted"/>
<gene>
    <name evidence="2" type="ORF">HRU87_05515</name>
</gene>
<keyword evidence="1" id="KW-1133">Transmembrane helix</keyword>
<evidence type="ECO:0000313" key="3">
    <source>
        <dbReference type="Proteomes" id="UP000501003"/>
    </source>
</evidence>
<keyword evidence="1" id="KW-0472">Membrane</keyword>
<keyword evidence="3" id="KW-1185">Reference proteome</keyword>
<dbReference type="PANTHER" id="PTHR38441">
    <property type="entry name" value="INTEGRAL MEMBRANE PROTEIN-RELATED"/>
    <property type="match status" value="1"/>
</dbReference>
<dbReference type="Proteomes" id="UP000501003">
    <property type="component" value="Chromosome"/>
</dbReference>
<feature type="transmembrane region" description="Helical" evidence="1">
    <location>
        <begin position="62"/>
        <end position="83"/>
    </location>
</feature>
<organism evidence="2 3">
    <name type="scientific">Aquiluna borgnonia</name>
    <dbReference type="NCBI Taxonomy" id="2499157"/>
    <lineage>
        <taxon>Bacteria</taxon>
        <taxon>Bacillati</taxon>
        <taxon>Actinomycetota</taxon>
        <taxon>Actinomycetes</taxon>
        <taxon>Micrococcales</taxon>
        <taxon>Microbacteriaceae</taxon>
        <taxon>Luna cluster</taxon>
        <taxon>Luna-1 subcluster</taxon>
        <taxon>Aquiluna</taxon>
    </lineage>
</organism>
<dbReference type="Pfam" id="PF04341">
    <property type="entry name" value="DUF485"/>
    <property type="match status" value="1"/>
</dbReference>
<dbReference type="AlphaFoldDB" id="A0A7D4PZD3"/>
<name>A0A7D4PZD3_9MICO</name>
<dbReference type="InterPro" id="IPR007436">
    <property type="entry name" value="DUF485"/>
</dbReference>
<dbReference type="RefSeq" id="WP_173493922.1">
    <property type="nucleotide sequence ID" value="NZ_CP054056.1"/>
</dbReference>
<keyword evidence="1" id="KW-0812">Transmembrane</keyword>
<accession>A0A7D4PZD3</accession>
<protein>
    <submittedName>
        <fullName evidence="2">DUF485 domain-containing protein</fullName>
    </submittedName>
</protein>
<feature type="transmembrane region" description="Helical" evidence="1">
    <location>
        <begin position="28"/>
        <end position="50"/>
    </location>
</feature>
<sequence length="107" mass="12210">MSHQQHPAWEETQSSSAFGQLRKSFRGFAFPLTAAFLVWYFLYILLTAFARDFVSTPVIGNVNIAFILGVLQFVSTFVIMWLYERHSSKVLDGAGEEIKAEVERKMS</sequence>
<evidence type="ECO:0000256" key="1">
    <source>
        <dbReference type="SAM" id="Phobius"/>
    </source>
</evidence>
<dbReference type="EMBL" id="CP054056">
    <property type="protein sequence ID" value="QKJ25625.1"/>
    <property type="molecule type" value="Genomic_DNA"/>
</dbReference>
<dbReference type="KEGG" id="aqg:HRU87_05515"/>
<evidence type="ECO:0000313" key="2">
    <source>
        <dbReference type="EMBL" id="QKJ25625.1"/>
    </source>
</evidence>
<dbReference type="PANTHER" id="PTHR38441:SF1">
    <property type="entry name" value="MEMBRANE PROTEIN"/>
    <property type="match status" value="1"/>
</dbReference>
<reference evidence="2 3" key="1">
    <citation type="submission" date="2020-05" db="EMBL/GenBank/DDBJ databases">
        <title>Aquirufa sp. strain 15G-AUS-rot a new Aquirufa species.</title>
        <authorList>
            <person name="Pitt A."/>
            <person name="Hahn M.W."/>
        </authorList>
    </citation>
    <scope>NUCLEOTIDE SEQUENCE [LARGE SCALE GENOMIC DNA]</scope>
    <source>
        <strain evidence="2 3">15G-AUS-rot</strain>
    </source>
</reference>